<dbReference type="InterPro" id="IPR000073">
    <property type="entry name" value="AB_hydrolase_1"/>
</dbReference>
<sequence>MTTQGAVELNYSLEGPEDAPVLVLSNSLGTTLDMWDEQASVLRERFRLLRYDHRGHGGSSIPPGPYAIGDLGGDVLALLDTLGIERFSFCGLSIGGLVGMWLASEVPQRVERLVLCCTSARFEPPDSFDSRAKTVRADGVGAIADAVVERWFTQEFRANHPGVVEWGGSMLRSTPTEGYAGCCEAVRDADLRGRLGAIEAPTLVIAGADDLAAPVDKAELIRDSIPDARLLAIEEAAHLANVEQPEEVTRAVLEHLEAVAGRRSAG</sequence>
<dbReference type="PANTHER" id="PTHR43798">
    <property type="entry name" value="MONOACYLGLYCEROL LIPASE"/>
    <property type="match status" value="1"/>
</dbReference>
<feature type="domain" description="AB hydrolase-1" evidence="2">
    <location>
        <begin position="20"/>
        <end position="244"/>
    </location>
</feature>
<dbReference type="PRINTS" id="PR00111">
    <property type="entry name" value="ABHYDROLASE"/>
</dbReference>
<reference evidence="3" key="1">
    <citation type="submission" date="2020-02" db="EMBL/GenBank/DDBJ databases">
        <authorList>
            <person name="Meier V. D."/>
        </authorList>
    </citation>
    <scope>NUCLEOTIDE SEQUENCE</scope>
    <source>
        <strain evidence="3">AVDCRST_MAG14</strain>
    </source>
</reference>
<dbReference type="InterPro" id="IPR026968">
    <property type="entry name" value="PcaD/CatD"/>
</dbReference>
<proteinExistence type="predicted"/>
<dbReference type="EMBL" id="CADCVG010000112">
    <property type="protein sequence ID" value="CAA9462631.1"/>
    <property type="molecule type" value="Genomic_DNA"/>
</dbReference>
<dbReference type="InterPro" id="IPR050266">
    <property type="entry name" value="AB_hydrolase_sf"/>
</dbReference>
<dbReference type="GO" id="GO:0047570">
    <property type="term" value="F:3-oxoadipate enol-lactonase activity"/>
    <property type="evidence" value="ECO:0007669"/>
    <property type="project" value="UniProtKB-EC"/>
</dbReference>
<keyword evidence="1 3" id="KW-0378">Hydrolase</keyword>
<name>A0A6J4R4N1_9ACTN</name>
<dbReference type="SUPFAM" id="SSF53474">
    <property type="entry name" value="alpha/beta-Hydrolases"/>
    <property type="match status" value="1"/>
</dbReference>
<dbReference type="AlphaFoldDB" id="A0A6J4R4N1"/>
<dbReference type="GO" id="GO:0042952">
    <property type="term" value="P:beta-ketoadipate pathway"/>
    <property type="evidence" value="ECO:0007669"/>
    <property type="project" value="InterPro"/>
</dbReference>
<protein>
    <submittedName>
        <fullName evidence="3">Beta-ketoadipate enol-lactone hydrolase</fullName>
        <ecNumber evidence="3">3.1.1.24</ecNumber>
    </submittedName>
</protein>
<gene>
    <name evidence="3" type="ORF">AVDCRST_MAG14-2710</name>
</gene>
<organism evidence="3">
    <name type="scientific">uncultured Rubrobacteraceae bacterium</name>
    <dbReference type="NCBI Taxonomy" id="349277"/>
    <lineage>
        <taxon>Bacteria</taxon>
        <taxon>Bacillati</taxon>
        <taxon>Actinomycetota</taxon>
        <taxon>Rubrobacteria</taxon>
        <taxon>Rubrobacterales</taxon>
        <taxon>Rubrobacteraceae</taxon>
        <taxon>environmental samples</taxon>
    </lineage>
</organism>
<dbReference type="Gene3D" id="3.40.50.1820">
    <property type="entry name" value="alpha/beta hydrolase"/>
    <property type="match status" value="1"/>
</dbReference>
<accession>A0A6J4R4N1</accession>
<evidence type="ECO:0000313" key="3">
    <source>
        <dbReference type="EMBL" id="CAA9462631.1"/>
    </source>
</evidence>
<dbReference type="NCBIfam" id="TIGR02427">
    <property type="entry name" value="protocat_pcaD"/>
    <property type="match status" value="1"/>
</dbReference>
<dbReference type="PANTHER" id="PTHR43798:SF31">
    <property type="entry name" value="AB HYDROLASE SUPERFAMILY PROTEIN YCLE"/>
    <property type="match status" value="1"/>
</dbReference>
<evidence type="ECO:0000259" key="2">
    <source>
        <dbReference type="Pfam" id="PF00561"/>
    </source>
</evidence>
<evidence type="ECO:0000256" key="1">
    <source>
        <dbReference type="ARBA" id="ARBA00022801"/>
    </source>
</evidence>
<dbReference type="InterPro" id="IPR029058">
    <property type="entry name" value="AB_hydrolase_fold"/>
</dbReference>
<dbReference type="EC" id="3.1.1.24" evidence="3"/>
<dbReference type="Pfam" id="PF00561">
    <property type="entry name" value="Abhydrolase_1"/>
    <property type="match status" value="1"/>
</dbReference>
<dbReference type="GO" id="GO:0016020">
    <property type="term" value="C:membrane"/>
    <property type="evidence" value="ECO:0007669"/>
    <property type="project" value="TreeGrafter"/>
</dbReference>